<dbReference type="SMART" id="SM00822">
    <property type="entry name" value="PKS_KR"/>
    <property type="match status" value="1"/>
</dbReference>
<dbReference type="InterPro" id="IPR002347">
    <property type="entry name" value="SDR_fam"/>
</dbReference>
<protein>
    <submittedName>
        <fullName evidence="2">SDR family NAD(P)-dependent oxidoreductase</fullName>
    </submittedName>
</protein>
<dbReference type="InterPro" id="IPR036291">
    <property type="entry name" value="NAD(P)-bd_dom_sf"/>
</dbReference>
<feature type="domain" description="Ketoreductase" evidence="1">
    <location>
        <begin position="43"/>
        <end position="231"/>
    </location>
</feature>
<dbReference type="InterPro" id="IPR052992">
    <property type="entry name" value="SDR_member_12"/>
</dbReference>
<dbReference type="SUPFAM" id="SSF51735">
    <property type="entry name" value="NAD(P)-binding Rossmann-fold domains"/>
    <property type="match status" value="1"/>
</dbReference>
<name>A0ABY5DQV4_9ACTN</name>
<reference evidence="2 3" key="1">
    <citation type="submission" date="2022-06" db="EMBL/GenBank/DDBJ databases">
        <title>Paraconexibacter antarcticus.</title>
        <authorList>
            <person name="Kim C.S."/>
        </authorList>
    </citation>
    <scope>NUCLEOTIDE SEQUENCE [LARGE SCALE GENOMIC DNA]</scope>
    <source>
        <strain evidence="2 3">02-257</strain>
    </source>
</reference>
<dbReference type="Gene3D" id="3.40.50.720">
    <property type="entry name" value="NAD(P)-binding Rossmann-like Domain"/>
    <property type="match status" value="1"/>
</dbReference>
<sequence length="317" mass="33299">MLDAALDRALDLTIAPGYSRVGYELRRRSWPGGGADLPQMEGRTVLVTGATAGIGRAAAERFAGLGARTLLLARSAERGERARAEIAAATGNPDVAVVLGDLGSLGSIREAVARITEHEAALHVLVNNAGVMAPERTLSADGIELTFATNVLGTFALTEGLLPLMRSSAPARIVTVSSGGMYGQKLDLGDLQTERAEYAPAAVYARTKRAQVLLTQEWAVALAGTGVVAHAMHPGWADTPGVRDSLPRFHRVLGPALRTPEQGADTIVWLGAAAEPGRSSGGFWHDRRRRPVNLLPTTRAKPGDGARLVAECRGLVG</sequence>
<dbReference type="PANTHER" id="PTHR44656:SF7">
    <property type="entry name" value="DEHYDROGENASE_REDUCTASE SDR FAMILY MEMBER 12"/>
    <property type="match status" value="1"/>
</dbReference>
<gene>
    <name evidence="2" type="ORF">NBH00_22255</name>
</gene>
<evidence type="ECO:0000313" key="2">
    <source>
        <dbReference type="EMBL" id="UTI64046.1"/>
    </source>
</evidence>
<keyword evidence="3" id="KW-1185">Reference proteome</keyword>
<accession>A0ABY5DQV4</accession>
<evidence type="ECO:0000313" key="3">
    <source>
        <dbReference type="Proteomes" id="UP001056035"/>
    </source>
</evidence>
<proteinExistence type="predicted"/>
<dbReference type="Proteomes" id="UP001056035">
    <property type="component" value="Chromosome"/>
</dbReference>
<dbReference type="Pfam" id="PF00106">
    <property type="entry name" value="adh_short"/>
    <property type="match status" value="1"/>
</dbReference>
<dbReference type="EMBL" id="CP098502">
    <property type="protein sequence ID" value="UTI64046.1"/>
    <property type="molecule type" value="Genomic_DNA"/>
</dbReference>
<dbReference type="PRINTS" id="PR00081">
    <property type="entry name" value="GDHRDH"/>
</dbReference>
<dbReference type="PANTHER" id="PTHR44656">
    <property type="entry name" value="DEHYDROGENASE/REDUCTASE SDR FAMILY MEMBER 12"/>
    <property type="match status" value="1"/>
</dbReference>
<organism evidence="2 3">
    <name type="scientific">Paraconexibacter antarcticus</name>
    <dbReference type="NCBI Taxonomy" id="2949664"/>
    <lineage>
        <taxon>Bacteria</taxon>
        <taxon>Bacillati</taxon>
        <taxon>Actinomycetota</taxon>
        <taxon>Thermoleophilia</taxon>
        <taxon>Solirubrobacterales</taxon>
        <taxon>Paraconexibacteraceae</taxon>
        <taxon>Paraconexibacter</taxon>
    </lineage>
</organism>
<dbReference type="InterPro" id="IPR057326">
    <property type="entry name" value="KR_dom"/>
</dbReference>
<dbReference type="RefSeq" id="WP_254570760.1">
    <property type="nucleotide sequence ID" value="NZ_CP098502.1"/>
</dbReference>
<evidence type="ECO:0000259" key="1">
    <source>
        <dbReference type="SMART" id="SM00822"/>
    </source>
</evidence>